<dbReference type="Gene3D" id="3.40.50.10610">
    <property type="entry name" value="ABC-type transport auxiliary lipoprotein component"/>
    <property type="match status" value="1"/>
</dbReference>
<dbReference type="InterPro" id="IPR005586">
    <property type="entry name" value="ABC_trans_aux"/>
</dbReference>
<evidence type="ECO:0000313" key="3">
    <source>
        <dbReference type="EMBL" id="MCK8783090.1"/>
    </source>
</evidence>
<feature type="chain" id="PRO_5040763470" evidence="1">
    <location>
        <begin position="31"/>
        <end position="191"/>
    </location>
</feature>
<name>A0A9X2BVT8_9PROT</name>
<evidence type="ECO:0000259" key="2">
    <source>
        <dbReference type="Pfam" id="PF03886"/>
    </source>
</evidence>
<proteinExistence type="predicted"/>
<dbReference type="EMBL" id="JALPRX010000006">
    <property type="protein sequence ID" value="MCK8783090.1"/>
    <property type="molecule type" value="Genomic_DNA"/>
</dbReference>
<feature type="domain" description="ABC-type transport auxiliary lipoprotein component" evidence="2">
    <location>
        <begin position="32"/>
        <end position="188"/>
    </location>
</feature>
<feature type="signal peptide" evidence="1">
    <location>
        <begin position="1"/>
        <end position="30"/>
    </location>
</feature>
<dbReference type="AlphaFoldDB" id="A0A9X2BVT8"/>
<gene>
    <name evidence="3" type="ORF">M0638_01680</name>
</gene>
<organism evidence="3 4">
    <name type="scientific">Roseomonas acroporae</name>
    <dbReference type="NCBI Taxonomy" id="2937791"/>
    <lineage>
        <taxon>Bacteria</taxon>
        <taxon>Pseudomonadati</taxon>
        <taxon>Pseudomonadota</taxon>
        <taxon>Alphaproteobacteria</taxon>
        <taxon>Acetobacterales</taxon>
        <taxon>Roseomonadaceae</taxon>
        <taxon>Roseomonas</taxon>
    </lineage>
</organism>
<protein>
    <submittedName>
        <fullName evidence="3">PqiC family protein</fullName>
    </submittedName>
</protein>
<sequence>MNPTARPRPRLARRAALLLALAGCASPEAAFFTLAAVPGTPRPAAARSLEVRRVTLAGYLDRPGIVRGNAGYRLDIASNERWGEPLGDMIGRVLVENLTQRLPGGSVVAEGGALSTDTALIAEVDVQRFDAEAGRVLLLAQMAVRPRQGRLPGTARTLRIEVPIGGAGTAAQVAAMSAALGQLADAIAAAA</sequence>
<dbReference type="RefSeq" id="WP_248665211.1">
    <property type="nucleotide sequence ID" value="NZ_JALPRX010000006.1"/>
</dbReference>
<accession>A0A9X2BVT8</accession>
<dbReference type="Proteomes" id="UP001139516">
    <property type="component" value="Unassembled WGS sequence"/>
</dbReference>
<evidence type="ECO:0000256" key="1">
    <source>
        <dbReference type="SAM" id="SignalP"/>
    </source>
</evidence>
<keyword evidence="1" id="KW-0732">Signal</keyword>
<dbReference type="Pfam" id="PF03886">
    <property type="entry name" value="ABC_trans_aux"/>
    <property type="match status" value="1"/>
</dbReference>
<dbReference type="SUPFAM" id="SSF159594">
    <property type="entry name" value="XCC0632-like"/>
    <property type="match status" value="1"/>
</dbReference>
<reference evidence="3" key="1">
    <citation type="submission" date="2022-04" db="EMBL/GenBank/DDBJ databases">
        <title>Roseomonas acroporae sp. nov., isolated from coral Acropora digitifera.</title>
        <authorList>
            <person name="Sun H."/>
        </authorList>
    </citation>
    <scope>NUCLEOTIDE SEQUENCE</scope>
    <source>
        <strain evidence="3">NAR14</strain>
    </source>
</reference>
<keyword evidence="4" id="KW-1185">Reference proteome</keyword>
<evidence type="ECO:0000313" key="4">
    <source>
        <dbReference type="Proteomes" id="UP001139516"/>
    </source>
</evidence>
<comment type="caution">
    <text evidence="3">The sequence shown here is derived from an EMBL/GenBank/DDBJ whole genome shotgun (WGS) entry which is preliminary data.</text>
</comment>